<dbReference type="AlphaFoldDB" id="A0A193LIN4"/>
<gene>
    <name evidence="2" type="ORF">BA177_14900</name>
</gene>
<evidence type="ECO:0000313" key="3">
    <source>
        <dbReference type="Proteomes" id="UP000092695"/>
    </source>
</evidence>
<keyword evidence="3" id="KW-1185">Reference proteome</keyword>
<dbReference type="EMBL" id="CP016268">
    <property type="protein sequence ID" value="ANO52303.1"/>
    <property type="molecule type" value="Genomic_DNA"/>
</dbReference>
<name>A0A193LIN4_9GAMM</name>
<feature type="region of interest" description="Disordered" evidence="1">
    <location>
        <begin position="51"/>
        <end position="72"/>
    </location>
</feature>
<organism evidence="2 3">
    <name type="scientific">Woeseia oceani</name>
    <dbReference type="NCBI Taxonomy" id="1548547"/>
    <lineage>
        <taxon>Bacteria</taxon>
        <taxon>Pseudomonadati</taxon>
        <taxon>Pseudomonadota</taxon>
        <taxon>Gammaproteobacteria</taxon>
        <taxon>Woeseiales</taxon>
        <taxon>Woeseiaceae</taxon>
        <taxon>Woeseia</taxon>
    </lineage>
</organism>
<dbReference type="Proteomes" id="UP000092695">
    <property type="component" value="Chromosome"/>
</dbReference>
<protein>
    <submittedName>
        <fullName evidence="2">Uncharacterized protein</fullName>
    </submittedName>
</protein>
<dbReference type="STRING" id="1548547.BA177_14900"/>
<dbReference type="PROSITE" id="PS51257">
    <property type="entry name" value="PROKAR_LIPOPROTEIN"/>
    <property type="match status" value="1"/>
</dbReference>
<evidence type="ECO:0000256" key="1">
    <source>
        <dbReference type="SAM" id="MobiDB-lite"/>
    </source>
</evidence>
<reference evidence="2 3" key="1">
    <citation type="submission" date="2016-06" db="EMBL/GenBank/DDBJ databases">
        <title>Complete genome sequence of a deep-branching marine Gamma Proteobacterium Woeseia oceani type strain XK5.</title>
        <authorList>
            <person name="Mu D."/>
            <person name="Du Z."/>
        </authorList>
    </citation>
    <scope>NUCLEOTIDE SEQUENCE [LARGE SCALE GENOMIC DNA]</scope>
    <source>
        <strain evidence="2 3">XK5</strain>
    </source>
</reference>
<feature type="region of interest" description="Disordered" evidence="1">
    <location>
        <begin position="16"/>
        <end position="37"/>
    </location>
</feature>
<proteinExistence type="predicted"/>
<dbReference type="KEGG" id="woc:BA177_14900"/>
<accession>A0A193LIN4</accession>
<evidence type="ECO:0000313" key="2">
    <source>
        <dbReference type="EMBL" id="ANO52303.1"/>
    </source>
</evidence>
<dbReference type="RefSeq" id="WP_068617481.1">
    <property type="nucleotide sequence ID" value="NZ_CP016268.1"/>
</dbReference>
<sequence>MKATTLILLLLLASCGGNEQPADPDEATPSAFDGLHEPIDKAEDVERQLMEQKQRMDEALKAADDGADEPRR</sequence>